<protein>
    <submittedName>
        <fullName evidence="1">Uncharacterized protein</fullName>
    </submittedName>
</protein>
<accession>A0A507SID7</accession>
<dbReference type="OrthoDB" id="399771at2"/>
<dbReference type="NCBIfam" id="NF045964">
    <property type="entry name" value="RNAP_delt_plasma"/>
    <property type="match status" value="1"/>
</dbReference>
<comment type="caution">
    <text evidence="1">The sequence shown here is derived from an EMBL/GenBank/DDBJ whole genome shotgun (WGS) entry which is preliminary data.</text>
</comment>
<dbReference type="Proteomes" id="UP000320801">
    <property type="component" value="Unassembled WGS sequence"/>
</dbReference>
<dbReference type="EMBL" id="SMDN01000007">
    <property type="protein sequence ID" value="TQC51497.1"/>
    <property type="molecule type" value="Genomic_DNA"/>
</dbReference>
<evidence type="ECO:0000313" key="2">
    <source>
        <dbReference type="Proteomes" id="UP000320801"/>
    </source>
</evidence>
<keyword evidence="2" id="KW-1185">Reference proteome</keyword>
<dbReference type="AlphaFoldDB" id="A0A507SID7"/>
<sequence length="95" mass="11240">MKTMLDVVSKVAYEHCKDYIFVDFNFLFDKVEKELIAKWTSEAQEKEISYDKLRVNKLGELYRLLTVDSNFVRNSEGQWSIRPGFDASRTNHEIN</sequence>
<name>A0A507SID7_9BACT</name>
<organism evidence="1 2">
    <name type="scientific">Mycoplasmopsis mucosicanis</name>
    <dbReference type="NCBI Taxonomy" id="458208"/>
    <lineage>
        <taxon>Bacteria</taxon>
        <taxon>Bacillati</taxon>
        <taxon>Mycoplasmatota</taxon>
        <taxon>Mycoplasmoidales</taxon>
        <taxon>Metamycoplasmataceae</taxon>
        <taxon>Mycoplasmopsis</taxon>
    </lineage>
</organism>
<dbReference type="RefSeq" id="WP_141483990.1">
    <property type="nucleotide sequence ID" value="NZ_SMDN01000007.1"/>
</dbReference>
<evidence type="ECO:0000313" key="1">
    <source>
        <dbReference type="EMBL" id="TQC51497.1"/>
    </source>
</evidence>
<dbReference type="Gene3D" id="1.10.10.1250">
    <property type="entry name" value="RNA polymerase, subunit delta, N-terminal domain"/>
    <property type="match status" value="1"/>
</dbReference>
<proteinExistence type="predicted"/>
<dbReference type="InterPro" id="IPR038087">
    <property type="entry name" value="RNAP_delta_N_dom_sf"/>
</dbReference>
<gene>
    <name evidence="1" type="ORF">E1I18_02325</name>
</gene>
<reference evidence="1 2" key="1">
    <citation type="submission" date="2019-03" db="EMBL/GenBank/DDBJ databases">
        <title>Characterization of a novel Mycoplasma cynos real-time PCR assay.</title>
        <authorList>
            <person name="Tallmadge R.L."/>
            <person name="Mitchell P.K."/>
            <person name="Goodman L."/>
        </authorList>
    </citation>
    <scope>NUCLEOTIDE SEQUENCE [LARGE SCALE GENOMIC DNA]</scope>
    <source>
        <strain evidence="1 2">1642</strain>
    </source>
</reference>